<name>A0A8J3J6G9_9ACTN</name>
<sequence length="189" mass="20206">MPASRPTTRTGPDPLLLDGIDALGWTGTVVDRVRMFGERVTVVATVDHQAHADRVASGWAPVMDAATLTSWDELPELWPTVPPRVVRLVGICGRYRTWRGGMAGAGRLSGFAATAFLVERDPGDEGLLNALWYGVGVLRAAPDGGVRLVQSGHNGPAPTSRYGALRRESEEIVYRRLILDGVLTGPPGA</sequence>
<comment type="caution">
    <text evidence="1">The sequence shown here is derived from an EMBL/GenBank/DDBJ whole genome shotgun (WGS) entry which is preliminary data.</text>
</comment>
<keyword evidence="2" id="KW-1185">Reference proteome</keyword>
<evidence type="ECO:0000313" key="2">
    <source>
        <dbReference type="Proteomes" id="UP000612808"/>
    </source>
</evidence>
<evidence type="ECO:0000313" key="1">
    <source>
        <dbReference type="EMBL" id="GID10273.1"/>
    </source>
</evidence>
<gene>
    <name evidence="1" type="ORF">Aru02nite_11620</name>
</gene>
<dbReference type="RefSeq" id="WP_203655495.1">
    <property type="nucleotide sequence ID" value="NZ_BAAAZM010000033.1"/>
</dbReference>
<protein>
    <submittedName>
        <fullName evidence="1">Uncharacterized protein</fullName>
    </submittedName>
</protein>
<dbReference type="AlphaFoldDB" id="A0A8J3J6G9"/>
<organism evidence="1 2">
    <name type="scientific">Actinocatenispora rupis</name>
    <dbReference type="NCBI Taxonomy" id="519421"/>
    <lineage>
        <taxon>Bacteria</taxon>
        <taxon>Bacillati</taxon>
        <taxon>Actinomycetota</taxon>
        <taxon>Actinomycetes</taxon>
        <taxon>Micromonosporales</taxon>
        <taxon>Micromonosporaceae</taxon>
        <taxon>Actinocatenispora</taxon>
    </lineage>
</organism>
<proteinExistence type="predicted"/>
<accession>A0A8J3J6G9</accession>
<dbReference type="EMBL" id="BOMB01000007">
    <property type="protein sequence ID" value="GID10273.1"/>
    <property type="molecule type" value="Genomic_DNA"/>
</dbReference>
<dbReference type="Proteomes" id="UP000612808">
    <property type="component" value="Unassembled WGS sequence"/>
</dbReference>
<reference evidence="1" key="1">
    <citation type="submission" date="2021-01" db="EMBL/GenBank/DDBJ databases">
        <title>Whole genome shotgun sequence of Actinocatenispora rupis NBRC 107355.</title>
        <authorList>
            <person name="Komaki H."/>
            <person name="Tamura T."/>
        </authorList>
    </citation>
    <scope>NUCLEOTIDE SEQUENCE</scope>
    <source>
        <strain evidence="1">NBRC 107355</strain>
    </source>
</reference>